<dbReference type="InterPro" id="IPR007737">
    <property type="entry name" value="Mga_HTH"/>
</dbReference>
<evidence type="ECO:0000256" key="3">
    <source>
        <dbReference type="ARBA" id="ARBA00023015"/>
    </source>
</evidence>
<keyword evidence="10" id="KW-1185">Reference proteome</keyword>
<feature type="domain" description="PRD" evidence="8">
    <location>
        <begin position="301"/>
        <end position="407"/>
    </location>
</feature>
<dbReference type="RefSeq" id="WP_343759533.1">
    <property type="nucleotide sequence ID" value="NZ_BAAACG010000006.1"/>
</dbReference>
<dbReference type="SUPFAM" id="SSF63520">
    <property type="entry name" value="PTS-regulatory domain, PRD"/>
    <property type="match status" value="2"/>
</dbReference>
<feature type="domain" description="PRD" evidence="8">
    <location>
        <begin position="193"/>
        <end position="297"/>
    </location>
</feature>
<dbReference type="Pfam" id="PF08279">
    <property type="entry name" value="HTH_11"/>
    <property type="match status" value="1"/>
</dbReference>
<dbReference type="InterPro" id="IPR050661">
    <property type="entry name" value="BglG_antiterminators"/>
</dbReference>
<evidence type="ECO:0000256" key="1">
    <source>
        <dbReference type="ARBA" id="ARBA00022679"/>
    </source>
</evidence>
<evidence type="ECO:0000313" key="10">
    <source>
        <dbReference type="Proteomes" id="UP001501510"/>
    </source>
</evidence>
<dbReference type="InterPro" id="IPR013196">
    <property type="entry name" value="HTH_11"/>
</dbReference>
<dbReference type="EMBL" id="BAAACG010000006">
    <property type="protein sequence ID" value="GAA0735976.1"/>
    <property type="molecule type" value="Genomic_DNA"/>
</dbReference>
<gene>
    <name evidence="9" type="ORF">GCM10008906_10410</name>
</gene>
<dbReference type="Gene3D" id="1.10.10.10">
    <property type="entry name" value="Winged helix-like DNA-binding domain superfamily/Winged helix DNA-binding domain"/>
    <property type="match status" value="2"/>
</dbReference>
<keyword evidence="2" id="KW-0677">Repeat</keyword>
<dbReference type="Gene3D" id="1.10.1790.10">
    <property type="entry name" value="PRD domain"/>
    <property type="match status" value="2"/>
</dbReference>
<dbReference type="Pfam" id="PF00359">
    <property type="entry name" value="PTS_EIIA_2"/>
    <property type="match status" value="1"/>
</dbReference>
<dbReference type="PROSITE" id="PS51094">
    <property type="entry name" value="PTS_EIIA_TYPE_2"/>
    <property type="match status" value="1"/>
</dbReference>
<keyword evidence="1" id="KW-0808">Transferase</keyword>
<evidence type="ECO:0000313" key="9">
    <source>
        <dbReference type="EMBL" id="GAA0735976.1"/>
    </source>
</evidence>
<dbReference type="InterPro" id="IPR013011">
    <property type="entry name" value="PTS_EIIB_2"/>
</dbReference>
<organism evidence="9 10">
    <name type="scientific">Clostridium oceanicum</name>
    <dbReference type="NCBI Taxonomy" id="1543"/>
    <lineage>
        <taxon>Bacteria</taxon>
        <taxon>Bacillati</taxon>
        <taxon>Bacillota</taxon>
        <taxon>Clostridia</taxon>
        <taxon>Eubacteriales</taxon>
        <taxon>Clostridiaceae</taxon>
        <taxon>Clostridium</taxon>
    </lineage>
</organism>
<keyword evidence="3" id="KW-0805">Transcription regulation</keyword>
<name>A0ABN1JCK8_9CLOT</name>
<evidence type="ECO:0000256" key="5">
    <source>
        <dbReference type="ARBA" id="ARBA00023163"/>
    </source>
</evidence>
<dbReference type="SUPFAM" id="SSF52794">
    <property type="entry name" value="PTS system IIB component-like"/>
    <property type="match status" value="1"/>
</dbReference>
<dbReference type="CDD" id="cd00211">
    <property type="entry name" value="PTS_IIA_fru"/>
    <property type="match status" value="1"/>
</dbReference>
<evidence type="ECO:0000256" key="2">
    <source>
        <dbReference type="ARBA" id="ARBA00022737"/>
    </source>
</evidence>
<evidence type="ECO:0000259" key="6">
    <source>
        <dbReference type="PROSITE" id="PS51094"/>
    </source>
</evidence>
<evidence type="ECO:0000259" key="8">
    <source>
        <dbReference type="PROSITE" id="PS51372"/>
    </source>
</evidence>
<protein>
    <submittedName>
        <fullName evidence="9">BglG family transcription antiterminator</fullName>
    </submittedName>
</protein>
<keyword evidence="4" id="KW-0010">Activator</keyword>
<feature type="domain" description="PTS EIIB type-2" evidence="7">
    <location>
        <begin position="414"/>
        <end position="504"/>
    </location>
</feature>
<reference evidence="9 10" key="1">
    <citation type="journal article" date="2019" name="Int. J. Syst. Evol. Microbiol.">
        <title>The Global Catalogue of Microorganisms (GCM) 10K type strain sequencing project: providing services to taxonomists for standard genome sequencing and annotation.</title>
        <authorList>
            <consortium name="The Broad Institute Genomics Platform"/>
            <consortium name="The Broad Institute Genome Sequencing Center for Infectious Disease"/>
            <person name="Wu L."/>
            <person name="Ma J."/>
        </authorList>
    </citation>
    <scope>NUCLEOTIDE SEQUENCE [LARGE SCALE GENOMIC DNA]</scope>
    <source>
        <strain evidence="9 10">JCM 1407</strain>
    </source>
</reference>
<dbReference type="InterPro" id="IPR036095">
    <property type="entry name" value="PTS_EIIB-like_sf"/>
</dbReference>
<dbReference type="Gene3D" id="3.40.930.10">
    <property type="entry name" value="Mannitol-specific EII, Chain A"/>
    <property type="match status" value="1"/>
</dbReference>
<dbReference type="InterPro" id="IPR016152">
    <property type="entry name" value="PTrfase/Anion_transptr"/>
</dbReference>
<dbReference type="Pfam" id="PF00874">
    <property type="entry name" value="PRD"/>
    <property type="match status" value="2"/>
</dbReference>
<dbReference type="InterPro" id="IPR002178">
    <property type="entry name" value="PTS_EIIA_type-2_dom"/>
</dbReference>
<comment type="caution">
    <text evidence="9">The sequence shown here is derived from an EMBL/GenBank/DDBJ whole genome shotgun (WGS) entry which is preliminary data.</text>
</comment>
<evidence type="ECO:0000256" key="4">
    <source>
        <dbReference type="ARBA" id="ARBA00023159"/>
    </source>
</evidence>
<proteinExistence type="predicted"/>
<dbReference type="InterPro" id="IPR036388">
    <property type="entry name" value="WH-like_DNA-bd_sf"/>
</dbReference>
<evidence type="ECO:0000259" key="7">
    <source>
        <dbReference type="PROSITE" id="PS51099"/>
    </source>
</evidence>
<dbReference type="PROSITE" id="PS51099">
    <property type="entry name" value="PTS_EIIB_TYPE_2"/>
    <property type="match status" value="1"/>
</dbReference>
<keyword evidence="5" id="KW-0804">Transcription</keyword>
<dbReference type="InterPro" id="IPR036634">
    <property type="entry name" value="PRD_sf"/>
</dbReference>
<dbReference type="PANTHER" id="PTHR30185">
    <property type="entry name" value="CRYPTIC BETA-GLUCOSIDE BGL OPERON ANTITERMINATOR"/>
    <property type="match status" value="1"/>
</dbReference>
<dbReference type="Pfam" id="PF05043">
    <property type="entry name" value="Mga"/>
    <property type="match status" value="1"/>
</dbReference>
<dbReference type="InterPro" id="IPR011608">
    <property type="entry name" value="PRD"/>
</dbReference>
<dbReference type="Gene3D" id="3.40.50.2300">
    <property type="match status" value="1"/>
</dbReference>
<dbReference type="SUPFAM" id="SSF55804">
    <property type="entry name" value="Phoshotransferase/anion transport protein"/>
    <property type="match status" value="1"/>
</dbReference>
<accession>A0ABN1JCK8</accession>
<dbReference type="CDD" id="cd05568">
    <property type="entry name" value="PTS_IIB_bgl_like"/>
    <property type="match status" value="1"/>
</dbReference>
<dbReference type="PROSITE" id="PS51372">
    <property type="entry name" value="PRD_2"/>
    <property type="match status" value="2"/>
</dbReference>
<feature type="domain" description="PTS EIIA type-2" evidence="6">
    <location>
        <begin position="509"/>
        <end position="649"/>
    </location>
</feature>
<dbReference type="Proteomes" id="UP001501510">
    <property type="component" value="Unassembled WGS sequence"/>
</dbReference>
<sequence>MSLIKLSRKDRILFDLIDRQGYISSGALSKKYGVSERTIRSEIKVIKEYLSKRELTLKNINNKGYLICKDKRIDIEKIEAIKKKLLSNKNDSIPNTSKDRVVYILRRFLLSNDYIKISDLVSELYVSKTTISADIRLVKEKLKEFDLNMKNKSHHGLKVIGKEENVRRCILKYSLDSSENSIYKKTFKLENNALKDIDINKIERIIKEEVKRVNFQIYDIFLNNLIIHIAITIRRIIDNCYVQCDINVENKNLDKDILLSNNIITRLSDEFNIDFPESEKKYILVHIAGKKITNIVESEDIFSDATYILTNRLLGLATQVYHYDFISDHILRKDLYVHLKAAQNRMKLKVKLRNPMIKEIKKSYPLAFEIAIYMCSDKDSGLNNLSEDEIGYIALHFAAAIERSKGRIISGKNKKVLITCASGIGTVRLLEVKLKNEFKDYIDIYTANANLDLKYIDSTRYDLILTTVPINFDKDNVLYVNAIPSKREIEKIRRILFKKEKPKSYDMRHIFNKDLFLVKERVTSKKVLIKEMCNKLVKEGYTGEDFYKKVIEREEVVGTIVGDLLAIPHPIRSCAKKSTISTCILKEPVKWKKDREVQVVFLLAIKYKEAKSFDKIYDLIVNIVEDIENINNLIECNDYDTFIKEIETIKYKEK</sequence>
<dbReference type="PANTHER" id="PTHR30185:SF13">
    <property type="entry name" value="LICABCH OPERON REGULATOR-RELATED"/>
    <property type="match status" value="1"/>
</dbReference>